<dbReference type="EMBL" id="MU277187">
    <property type="protein sequence ID" value="KAI0068746.1"/>
    <property type="molecule type" value="Genomic_DNA"/>
</dbReference>
<proteinExistence type="predicted"/>
<gene>
    <name evidence="1" type="ORF">BV25DRAFT_1833917</name>
</gene>
<reference evidence="1" key="1">
    <citation type="submission" date="2021-03" db="EMBL/GenBank/DDBJ databases">
        <authorList>
            <consortium name="DOE Joint Genome Institute"/>
            <person name="Ahrendt S."/>
            <person name="Looney B.P."/>
            <person name="Miyauchi S."/>
            <person name="Morin E."/>
            <person name="Drula E."/>
            <person name="Courty P.E."/>
            <person name="Chicoki N."/>
            <person name="Fauchery L."/>
            <person name="Kohler A."/>
            <person name="Kuo A."/>
            <person name="Labutti K."/>
            <person name="Pangilinan J."/>
            <person name="Lipzen A."/>
            <person name="Riley R."/>
            <person name="Andreopoulos W."/>
            <person name="He G."/>
            <person name="Johnson J."/>
            <person name="Barry K.W."/>
            <person name="Grigoriev I.V."/>
            <person name="Nagy L."/>
            <person name="Hibbett D."/>
            <person name="Henrissat B."/>
            <person name="Matheny P.B."/>
            <person name="Labbe J."/>
            <person name="Martin F."/>
        </authorList>
    </citation>
    <scope>NUCLEOTIDE SEQUENCE</scope>
    <source>
        <strain evidence="1">HHB10654</strain>
    </source>
</reference>
<dbReference type="Proteomes" id="UP000814140">
    <property type="component" value="Unassembled WGS sequence"/>
</dbReference>
<evidence type="ECO:0000313" key="1">
    <source>
        <dbReference type="EMBL" id="KAI0068746.1"/>
    </source>
</evidence>
<sequence length="451" mass="47143">MFSTLLVLAAAASAVSAHAHHPSRDVHAHHARAPLPAAEWYHPRDHPTASLFRRQNAAVSTDGATYPQVGSPTWTAAYPVSTPDSNAMPQAWKDALNAAIAAGLIPAVPPTSGAPDANPTYAAGYDPMSPQVCSATYKCRLPGDIWDAPEGVIGIGFDDGPLPPSDRLYSFLQQNKIKATHFFIGVNIVNNPKEFLLAINQNQDDIAVHTWTHPHMTELTSMDVVAQIGWTMQIIHDSTGGRVPRFWRPPYGDTDARVSAIAKEVFGLTTIIWNQDSEDWTLTTNGTTPQAIATNMHNWLTGPKTPGLIILEHELSDQSVQAFMDNFPLIAANGWKPVSVVETDGQSKPYQNAVGSTGAVTSANILVGASSAPPLANTTSSTASSTASSAPVSSTPVVSSAAPSVPPSSASASTSPTPVAGANQASSNGAAPIALPSAVYALVAVAFGLLG</sequence>
<keyword evidence="2" id="KW-1185">Reference proteome</keyword>
<evidence type="ECO:0000313" key="2">
    <source>
        <dbReference type="Proteomes" id="UP000814140"/>
    </source>
</evidence>
<organism evidence="1 2">
    <name type="scientific">Artomyces pyxidatus</name>
    <dbReference type="NCBI Taxonomy" id="48021"/>
    <lineage>
        <taxon>Eukaryota</taxon>
        <taxon>Fungi</taxon>
        <taxon>Dikarya</taxon>
        <taxon>Basidiomycota</taxon>
        <taxon>Agaricomycotina</taxon>
        <taxon>Agaricomycetes</taxon>
        <taxon>Russulales</taxon>
        <taxon>Auriscalpiaceae</taxon>
        <taxon>Artomyces</taxon>
    </lineage>
</organism>
<accession>A0ACB8TJV4</accession>
<comment type="caution">
    <text evidence="1">The sequence shown here is derived from an EMBL/GenBank/DDBJ whole genome shotgun (WGS) entry which is preliminary data.</text>
</comment>
<keyword evidence="1" id="KW-0378">Hydrolase</keyword>
<name>A0ACB8TJV4_9AGAM</name>
<protein>
    <submittedName>
        <fullName evidence="1">Glycoside hydrolase/deacetylase</fullName>
    </submittedName>
</protein>
<reference evidence="1" key="2">
    <citation type="journal article" date="2022" name="New Phytol.">
        <title>Evolutionary transition to the ectomycorrhizal habit in the genomes of a hyperdiverse lineage of mushroom-forming fungi.</title>
        <authorList>
            <person name="Looney B."/>
            <person name="Miyauchi S."/>
            <person name="Morin E."/>
            <person name="Drula E."/>
            <person name="Courty P.E."/>
            <person name="Kohler A."/>
            <person name="Kuo A."/>
            <person name="LaButti K."/>
            <person name="Pangilinan J."/>
            <person name="Lipzen A."/>
            <person name="Riley R."/>
            <person name="Andreopoulos W."/>
            <person name="He G."/>
            <person name="Johnson J."/>
            <person name="Nolan M."/>
            <person name="Tritt A."/>
            <person name="Barry K.W."/>
            <person name="Grigoriev I.V."/>
            <person name="Nagy L.G."/>
            <person name="Hibbett D."/>
            <person name="Henrissat B."/>
            <person name="Matheny P.B."/>
            <person name="Labbe J."/>
            <person name="Martin F.M."/>
        </authorList>
    </citation>
    <scope>NUCLEOTIDE SEQUENCE</scope>
    <source>
        <strain evidence="1">HHB10654</strain>
    </source>
</reference>